<dbReference type="Gene3D" id="3.40.430.10">
    <property type="entry name" value="Dihydrofolate Reductase, subunit A"/>
    <property type="match status" value="1"/>
</dbReference>
<dbReference type="InterPro" id="IPR050765">
    <property type="entry name" value="Riboflavin_Biosynth_HTPR"/>
</dbReference>
<dbReference type="AlphaFoldDB" id="A0A542DYS4"/>
<reference evidence="2 3" key="1">
    <citation type="submission" date="2019-06" db="EMBL/GenBank/DDBJ databases">
        <title>Sequencing the genomes of 1000 actinobacteria strains.</title>
        <authorList>
            <person name="Klenk H.-P."/>
        </authorList>
    </citation>
    <scope>NUCLEOTIDE SEQUENCE [LARGE SCALE GENOMIC DNA]</scope>
    <source>
        <strain evidence="2 3">DSM 18607</strain>
    </source>
</reference>
<accession>A0A542DYS4</accession>
<evidence type="ECO:0000313" key="2">
    <source>
        <dbReference type="EMBL" id="TQJ08250.1"/>
    </source>
</evidence>
<gene>
    <name evidence="2" type="ORF">FB458_1334</name>
</gene>
<dbReference type="RefSeq" id="WP_141847789.1">
    <property type="nucleotide sequence ID" value="NZ_BAAAPR010000002.1"/>
</dbReference>
<comment type="caution">
    <text evidence="2">The sequence shown here is derived from an EMBL/GenBank/DDBJ whole genome shotgun (WGS) entry which is preliminary data.</text>
</comment>
<evidence type="ECO:0000259" key="1">
    <source>
        <dbReference type="Pfam" id="PF01872"/>
    </source>
</evidence>
<dbReference type="Proteomes" id="UP000317893">
    <property type="component" value="Unassembled WGS sequence"/>
</dbReference>
<protein>
    <submittedName>
        <fullName evidence="2">Dihydrofolate reductase</fullName>
    </submittedName>
</protein>
<dbReference type="InterPro" id="IPR002734">
    <property type="entry name" value="RibDG_C"/>
</dbReference>
<name>A0A542DYS4_9MICO</name>
<dbReference type="Pfam" id="PF01872">
    <property type="entry name" value="RibD_C"/>
    <property type="match status" value="1"/>
</dbReference>
<dbReference type="InterPro" id="IPR024072">
    <property type="entry name" value="DHFR-like_dom_sf"/>
</dbReference>
<proteinExistence type="predicted"/>
<dbReference type="PANTHER" id="PTHR38011">
    <property type="entry name" value="DIHYDROFOLATE REDUCTASE FAMILY PROTEIN (AFU_ORTHOLOGUE AFUA_8G06820)"/>
    <property type="match status" value="1"/>
</dbReference>
<organism evidence="2 3">
    <name type="scientific">Lapillicoccus jejuensis</name>
    <dbReference type="NCBI Taxonomy" id="402171"/>
    <lineage>
        <taxon>Bacteria</taxon>
        <taxon>Bacillati</taxon>
        <taxon>Actinomycetota</taxon>
        <taxon>Actinomycetes</taxon>
        <taxon>Micrococcales</taxon>
        <taxon>Intrasporangiaceae</taxon>
        <taxon>Lapillicoccus</taxon>
    </lineage>
</organism>
<feature type="domain" description="Bacterial bifunctional deaminase-reductase C-terminal" evidence="1">
    <location>
        <begin position="4"/>
        <end position="182"/>
    </location>
</feature>
<dbReference type="SUPFAM" id="SSF53597">
    <property type="entry name" value="Dihydrofolate reductase-like"/>
    <property type="match status" value="1"/>
</dbReference>
<dbReference type="PANTHER" id="PTHR38011:SF11">
    <property type="entry name" value="2,5-DIAMINO-6-RIBOSYLAMINO-4(3H)-PYRIMIDINONE 5'-PHOSPHATE REDUCTASE"/>
    <property type="match status" value="1"/>
</dbReference>
<keyword evidence="3" id="KW-1185">Reference proteome</keyword>
<dbReference type="GO" id="GO:0008703">
    <property type="term" value="F:5-amino-6-(5-phosphoribosylamino)uracil reductase activity"/>
    <property type="evidence" value="ECO:0007669"/>
    <property type="project" value="InterPro"/>
</dbReference>
<dbReference type="OrthoDB" id="195113at2"/>
<dbReference type="GO" id="GO:0009231">
    <property type="term" value="P:riboflavin biosynthetic process"/>
    <property type="evidence" value="ECO:0007669"/>
    <property type="project" value="InterPro"/>
</dbReference>
<sequence>MRELVYYVAVSLDGYIADPQGRYDAFLGDGDHVEVVVGEYGDALPAHAHAAMGTTPPGTRFDTVVMGWDTLVPALEAGIASPYPYLRQVVASRRKREVADDVTLTDDPVGTVRRLKAEDGDLDLWLCGGGRLAGSLAADIDRLVLKRHPVLLGAGIPLVAGATDGPQPFAPVGSRTFGSGVVVEEYARVRA</sequence>
<evidence type="ECO:0000313" key="3">
    <source>
        <dbReference type="Proteomes" id="UP000317893"/>
    </source>
</evidence>
<dbReference type="EMBL" id="VFMN01000001">
    <property type="protein sequence ID" value="TQJ08250.1"/>
    <property type="molecule type" value="Genomic_DNA"/>
</dbReference>